<organism evidence="2 3">
    <name type="scientific">Coleofasciculus chthonoplastes PCC 7420</name>
    <dbReference type="NCBI Taxonomy" id="118168"/>
    <lineage>
        <taxon>Bacteria</taxon>
        <taxon>Bacillati</taxon>
        <taxon>Cyanobacteriota</taxon>
        <taxon>Cyanophyceae</taxon>
        <taxon>Coleofasciculales</taxon>
        <taxon>Coleofasciculaceae</taxon>
        <taxon>Coleofasciculus</taxon>
    </lineage>
</organism>
<dbReference type="HOGENOM" id="CLU_166805_0_0_3"/>
<feature type="region of interest" description="Disordered" evidence="1">
    <location>
        <begin position="1"/>
        <end position="24"/>
    </location>
</feature>
<dbReference type="EMBL" id="DS989841">
    <property type="protein sequence ID" value="EDX78540.1"/>
    <property type="molecule type" value="Genomic_DNA"/>
</dbReference>
<dbReference type="Proteomes" id="UP000003835">
    <property type="component" value="Unassembled WGS sequence"/>
</dbReference>
<evidence type="ECO:0000313" key="3">
    <source>
        <dbReference type="Proteomes" id="UP000003835"/>
    </source>
</evidence>
<dbReference type="AlphaFoldDB" id="B4VH29"/>
<accession>B4VH29</accession>
<dbReference type="eggNOG" id="ENOG5032TEH">
    <property type="taxonomic scope" value="Bacteria"/>
</dbReference>
<name>B4VH29_9CYAN</name>
<proteinExistence type="predicted"/>
<evidence type="ECO:0000313" key="2">
    <source>
        <dbReference type="EMBL" id="EDX78540.1"/>
    </source>
</evidence>
<evidence type="ECO:0000256" key="1">
    <source>
        <dbReference type="SAM" id="MobiDB-lite"/>
    </source>
</evidence>
<protein>
    <submittedName>
        <fullName evidence="2">Uncharacterized protein</fullName>
    </submittedName>
</protein>
<reference evidence="2 3" key="1">
    <citation type="submission" date="2008-07" db="EMBL/GenBank/DDBJ databases">
        <authorList>
            <person name="Tandeau de Marsac N."/>
            <person name="Ferriera S."/>
            <person name="Johnson J."/>
            <person name="Kravitz S."/>
            <person name="Beeson K."/>
            <person name="Sutton G."/>
            <person name="Rogers Y.-H."/>
            <person name="Friedman R."/>
            <person name="Frazier M."/>
            <person name="Venter J.C."/>
        </authorList>
    </citation>
    <scope>NUCLEOTIDE SEQUENCE [LARGE SCALE GENOMIC DNA]</scope>
    <source>
        <strain evidence="2 3">PCC 7420</strain>
    </source>
</reference>
<keyword evidence="3" id="KW-1185">Reference proteome</keyword>
<dbReference type="SUPFAM" id="SSF144266">
    <property type="entry name" value="MPN010-like"/>
    <property type="match status" value="1"/>
</dbReference>
<dbReference type="STRING" id="118168.MC7420_7193"/>
<sequence length="125" mass="13665">MKQLSVNKHTQTEKATNNLNSTNKRTLALEARLSRLESIVGQIGEAVLATTETVECLGKRVDALAVQVQHQGHQVQQQGYQLFALSDAVQTLAENQNESLAELGELTETLQRLAAAIEAQQKKVS</sequence>
<gene>
    <name evidence="2" type="ORF">MC7420_7193</name>
</gene>